<feature type="domain" description="TPM" evidence="1">
    <location>
        <begin position="35"/>
        <end position="154"/>
    </location>
</feature>
<dbReference type="InterPro" id="IPR007621">
    <property type="entry name" value="TPM_dom"/>
</dbReference>
<accession>A0A291PBQ1</accession>
<dbReference type="Gene3D" id="3.10.310.50">
    <property type="match status" value="1"/>
</dbReference>
<dbReference type="RefSeq" id="WP_097790534.1">
    <property type="nucleotide sequence ID" value="NZ_BAAADT010000043.1"/>
</dbReference>
<evidence type="ECO:0000313" key="2">
    <source>
        <dbReference type="EMBL" id="ATJ84327.1"/>
    </source>
</evidence>
<keyword evidence="3" id="KW-1185">Reference proteome</keyword>
<dbReference type="Pfam" id="PF04536">
    <property type="entry name" value="TPM_phosphatase"/>
    <property type="match status" value="1"/>
</dbReference>
<dbReference type="Proteomes" id="UP000219993">
    <property type="component" value="Chromosome"/>
</dbReference>
<gene>
    <name evidence="2" type="ORF">BEI_3340</name>
</gene>
<dbReference type="PANTHER" id="PTHR30373:SF2">
    <property type="entry name" value="UPF0603 PROTEIN YGCG"/>
    <property type="match status" value="1"/>
</dbReference>
<sequence length="327" mass="35042">MRPLPAAGIVLLLLGLGVLGWQAATPGAAVSPGLVDDRIGLLSVAERRRLGTYHAWLREHHGIDYRVVVGRGLGDLDRFALDYVERHGVGGEGGRGLLLVLDPAANQVRLEVGYGLEGRFPDAFAAYLQARQMTEFFAVDRVADGILAGTELILAQAGEDAVPAIAGSGGAGARLPARLGAGRAAPGEVPVAVEAGATPREVLATYRRAMARRNDNPDLAIYARETRRLLAGRLMTPAQMDNVAKSLAACPVVDERRAPEGRRVVLLAASGERRCPPYFLVRQDGAWRLDLAAMGRAVRFDQRNRWRLAAGALGAYAFAFEEVAREP</sequence>
<dbReference type="PANTHER" id="PTHR30373">
    <property type="entry name" value="UPF0603 PROTEIN YGCG"/>
    <property type="match status" value="1"/>
</dbReference>
<reference evidence="2 3" key="1">
    <citation type="journal article" date="2017" name="Sci. Rep.">
        <title>Revealing the Saline Adaptation Strategies of the Halophilic Bacterium Halomonas beimenensis through High-throughput Omics and Transposon Mutagenesis Approaches.</title>
        <authorList>
            <person name="Chen Y.H."/>
            <person name="Lin S.S."/>
            <person name="Shyu Y.T."/>
        </authorList>
    </citation>
    <scope>NUCLEOTIDE SEQUENCE [LARGE SCALE GENOMIC DNA]</scope>
    <source>
        <strain evidence="2 3">NTU-111</strain>
    </source>
</reference>
<protein>
    <recommendedName>
        <fullName evidence="1">TPM domain-containing protein</fullName>
    </recommendedName>
</protein>
<dbReference type="KEGG" id="hbe:BEI_3340"/>
<dbReference type="OrthoDB" id="9810918at2"/>
<organism evidence="2 3">
    <name type="scientific">Halomonas beimenensis</name>
    <dbReference type="NCBI Taxonomy" id="475662"/>
    <lineage>
        <taxon>Bacteria</taxon>
        <taxon>Pseudomonadati</taxon>
        <taxon>Pseudomonadota</taxon>
        <taxon>Gammaproteobacteria</taxon>
        <taxon>Oceanospirillales</taxon>
        <taxon>Halomonadaceae</taxon>
        <taxon>Halomonas</taxon>
    </lineage>
</organism>
<proteinExistence type="predicted"/>
<evidence type="ECO:0000259" key="1">
    <source>
        <dbReference type="Pfam" id="PF04536"/>
    </source>
</evidence>
<name>A0A291PBQ1_9GAMM</name>
<dbReference type="EMBL" id="CP021435">
    <property type="protein sequence ID" value="ATJ84327.1"/>
    <property type="molecule type" value="Genomic_DNA"/>
</dbReference>
<dbReference type="AlphaFoldDB" id="A0A291PBQ1"/>
<evidence type="ECO:0000313" key="3">
    <source>
        <dbReference type="Proteomes" id="UP000219993"/>
    </source>
</evidence>